<evidence type="ECO:0000313" key="2">
    <source>
        <dbReference type="Proteomes" id="UP001237988"/>
    </source>
</evidence>
<name>A0AAF0M098_9CAUD</name>
<proteinExistence type="predicted"/>
<accession>A0AAF0M098</accession>
<organism evidence="1 2">
    <name type="scientific">Phage Phass-1</name>
    <dbReference type="NCBI Taxonomy" id="3043662"/>
    <lineage>
        <taxon>Viruses</taxon>
        <taxon>Duplodnaviria</taxon>
        <taxon>Heunggongvirae</taxon>
        <taxon>Uroviricota</taxon>
        <taxon>Caudoviricetes</taxon>
        <taxon>Caudoviricetes code 15 clade</taxon>
    </lineage>
</organism>
<dbReference type="Proteomes" id="UP001237988">
    <property type="component" value="Segment"/>
</dbReference>
<evidence type="ECO:0000313" key="1">
    <source>
        <dbReference type="EMBL" id="WIC39718.1"/>
    </source>
</evidence>
<dbReference type="EMBL" id="OQ749652">
    <property type="protein sequence ID" value="WIC39718.1"/>
    <property type="molecule type" value="Genomic_DNA"/>
</dbReference>
<protein>
    <submittedName>
        <fullName evidence="1">Uncharacterized protein</fullName>
    </submittedName>
</protein>
<reference evidence="1" key="1">
    <citation type="submission" date="2023-04" db="EMBL/GenBank/DDBJ databases">
        <title>Bacteriophage Phass-1 Discovered in the Human Gut Virome - the Founding Member of the Proposed New Family Phassviridae.</title>
        <authorList>
            <person name="Tikunov A.Y."/>
            <person name="Morozova V.V."/>
            <person name="Chechushkov A.V."/>
            <person name="Tikunova N.V."/>
        </authorList>
    </citation>
    <scope>NUCLEOTIDE SEQUENCE</scope>
</reference>
<sequence length="72" mass="8233">MYIQTSKHHIEHINSMTYDKGSGLYINGSKFGVRPEEAQTIFNFILDAVANGVQLVSIDNLLERSRYDSENR</sequence>